<name>A0ACD4D594_9HYPH</name>
<proteinExistence type="predicted"/>
<sequence length="383" mass="40094">MNLVDMFLKAQGGQAVDALSNQFNLSQQQTVAALEALMPAFSQGLQRNAADPMGFGGFVQTLSSGRQVNYFDNPQAAFDPMGVANGKNVLDQLFGSKDLSRAVADHASAVSGVGADTLKQMLPVVASMMMGGLYKKSTGQFAAAGLGGGNVIGDLIEQMMRQSGGQPSAPQQSAPGAGGNPWGQILESMLGGGASGQPQPQGQGNPMGNNPLGKIFEEMMKGAGGAAQQAPAPRGRAPQDATPQQDTAQGQNPFGDNPLGKIFEEMMKGAGRPAAQQTPTPRGMPQDNAPQETAQGQNPFGDNPLGQIFGEIFGGGGQQRPAPQSPEPQPQAQQRTAPSAPSDNPLKDILGQMFDTGKQTNDQYQKGLESIFDQYKRGMDRYR</sequence>
<accession>A0ACD4D594</accession>
<evidence type="ECO:0000313" key="1">
    <source>
        <dbReference type="EMBL" id="UXN61102.1"/>
    </source>
</evidence>
<dbReference type="EMBL" id="CP104973">
    <property type="protein sequence ID" value="UXN61102.1"/>
    <property type="molecule type" value="Genomic_DNA"/>
</dbReference>
<evidence type="ECO:0000313" key="2">
    <source>
        <dbReference type="Proteomes" id="UP001061991"/>
    </source>
</evidence>
<organism evidence="1 2">
    <name type="scientific">Phyllobacterium zundukense</name>
    <dbReference type="NCBI Taxonomy" id="1867719"/>
    <lineage>
        <taxon>Bacteria</taxon>
        <taxon>Pseudomonadati</taxon>
        <taxon>Pseudomonadota</taxon>
        <taxon>Alphaproteobacteria</taxon>
        <taxon>Hyphomicrobiales</taxon>
        <taxon>Phyllobacteriaceae</taxon>
        <taxon>Phyllobacterium</taxon>
    </lineage>
</organism>
<gene>
    <name evidence="1" type="ORF">N8E88_13455</name>
</gene>
<protein>
    <submittedName>
        <fullName evidence="1">DUF937 domain-containing protein</fullName>
    </submittedName>
</protein>
<keyword evidence="2" id="KW-1185">Reference proteome</keyword>
<dbReference type="Proteomes" id="UP001061991">
    <property type="component" value="Chromosome"/>
</dbReference>
<reference evidence="1" key="1">
    <citation type="submission" date="2022-09" db="EMBL/GenBank/DDBJ databases">
        <title>Interaction between co-microsymbionts with complementary sets of symbiotic genes in legume-rhizobium systems.</title>
        <authorList>
            <person name="Safronova V."/>
            <person name="Sazanova A."/>
            <person name="Afonin A."/>
            <person name="Chirak E."/>
        </authorList>
    </citation>
    <scope>NUCLEOTIDE SEQUENCE</scope>
    <source>
        <strain evidence="1">A18/3m</strain>
    </source>
</reference>